<dbReference type="PANTHER" id="PTHR16983">
    <property type="entry name" value="UPAR/LY6 DOMAIN-CONTAINING PROTEIN"/>
    <property type="match status" value="1"/>
</dbReference>
<dbReference type="Ensembl" id="ENSVKKT00000026556.1">
    <property type="protein sequence ID" value="ENSVKKP00000025924.1"/>
    <property type="gene ID" value="ENSVKKG00000016963.1"/>
</dbReference>
<keyword evidence="4" id="KW-0964">Secreted</keyword>
<protein>
    <recommendedName>
        <fullName evidence="10">UPAR/Ly6 domain-containing protein</fullName>
    </recommendedName>
</protein>
<dbReference type="Proteomes" id="UP000694545">
    <property type="component" value="Unplaced"/>
</dbReference>
<evidence type="ECO:0000256" key="7">
    <source>
        <dbReference type="ARBA" id="ARBA00023157"/>
    </source>
</evidence>
<feature type="domain" description="UPAR/Ly6" evidence="10">
    <location>
        <begin position="13"/>
        <end position="102"/>
    </location>
</feature>
<dbReference type="OMA" id="CNIWGSL"/>
<dbReference type="FunFam" id="2.10.60.10:FF:000003">
    <property type="entry name" value="lymphocyte antigen 6E isoform X1"/>
    <property type="match status" value="1"/>
</dbReference>
<proteinExistence type="predicted"/>
<evidence type="ECO:0000313" key="12">
    <source>
        <dbReference type="Proteomes" id="UP000694545"/>
    </source>
</evidence>
<dbReference type="InterPro" id="IPR016054">
    <property type="entry name" value="LY6_UPA_recep-like"/>
</dbReference>
<name>A0A8D2Q7T7_VARKO</name>
<evidence type="ECO:0000256" key="3">
    <source>
        <dbReference type="ARBA" id="ARBA00022475"/>
    </source>
</evidence>
<evidence type="ECO:0000256" key="9">
    <source>
        <dbReference type="SAM" id="SignalP"/>
    </source>
</evidence>
<dbReference type="GO" id="GO:0005886">
    <property type="term" value="C:plasma membrane"/>
    <property type="evidence" value="ECO:0007669"/>
    <property type="project" value="UniProtKB-SubCell"/>
</dbReference>
<dbReference type="GO" id="GO:0030550">
    <property type="term" value="F:acetylcholine receptor inhibitor activity"/>
    <property type="evidence" value="ECO:0007669"/>
    <property type="project" value="TreeGrafter"/>
</dbReference>
<dbReference type="CDD" id="cd23543">
    <property type="entry name" value="TFP_LU_ECD_Ly6E"/>
    <property type="match status" value="1"/>
</dbReference>
<dbReference type="SUPFAM" id="SSF57302">
    <property type="entry name" value="Snake toxin-like"/>
    <property type="match status" value="1"/>
</dbReference>
<keyword evidence="8" id="KW-0325">Glycoprotein</keyword>
<evidence type="ECO:0000256" key="4">
    <source>
        <dbReference type="ARBA" id="ARBA00022525"/>
    </source>
</evidence>
<dbReference type="GO" id="GO:0005576">
    <property type="term" value="C:extracellular region"/>
    <property type="evidence" value="ECO:0007669"/>
    <property type="project" value="UniProtKB-SubCell"/>
</dbReference>
<dbReference type="InterPro" id="IPR045860">
    <property type="entry name" value="Snake_toxin-like_sf"/>
</dbReference>
<dbReference type="AlphaFoldDB" id="A0A8D2Q7T7"/>
<evidence type="ECO:0000256" key="8">
    <source>
        <dbReference type="ARBA" id="ARBA00023180"/>
    </source>
</evidence>
<keyword evidence="6" id="KW-0472">Membrane</keyword>
<evidence type="ECO:0000256" key="6">
    <source>
        <dbReference type="ARBA" id="ARBA00023136"/>
    </source>
</evidence>
<evidence type="ECO:0000256" key="2">
    <source>
        <dbReference type="ARBA" id="ARBA00004613"/>
    </source>
</evidence>
<keyword evidence="5 9" id="KW-0732">Signal</keyword>
<keyword evidence="7" id="KW-1015">Disulfide bond</keyword>
<evidence type="ECO:0000256" key="5">
    <source>
        <dbReference type="ARBA" id="ARBA00022729"/>
    </source>
</evidence>
<dbReference type="Pfam" id="PF00087">
    <property type="entry name" value="Toxin_TOLIP"/>
    <property type="match status" value="1"/>
</dbReference>
<evidence type="ECO:0000313" key="11">
    <source>
        <dbReference type="Ensembl" id="ENSVKKP00000025924.1"/>
    </source>
</evidence>
<reference evidence="11" key="2">
    <citation type="submission" date="2025-09" db="UniProtKB">
        <authorList>
            <consortium name="Ensembl"/>
        </authorList>
    </citation>
    <scope>IDENTIFICATION</scope>
</reference>
<feature type="chain" id="PRO_5034177359" description="UPAR/Ly6 domain-containing protein" evidence="9">
    <location>
        <begin position="23"/>
        <end position="125"/>
    </location>
</feature>
<reference evidence="11" key="1">
    <citation type="submission" date="2025-08" db="UniProtKB">
        <authorList>
            <consortium name="Ensembl"/>
        </authorList>
    </citation>
    <scope>IDENTIFICATION</scope>
</reference>
<dbReference type="InterPro" id="IPR035076">
    <property type="entry name" value="Toxin/TOLIP"/>
</dbReference>
<organism evidence="11 12">
    <name type="scientific">Varanus komodoensis</name>
    <name type="common">Komodo dragon</name>
    <dbReference type="NCBI Taxonomy" id="61221"/>
    <lineage>
        <taxon>Eukaryota</taxon>
        <taxon>Metazoa</taxon>
        <taxon>Chordata</taxon>
        <taxon>Craniata</taxon>
        <taxon>Vertebrata</taxon>
        <taxon>Euteleostomi</taxon>
        <taxon>Lepidosauria</taxon>
        <taxon>Squamata</taxon>
        <taxon>Bifurcata</taxon>
        <taxon>Unidentata</taxon>
        <taxon>Episquamata</taxon>
        <taxon>Toxicofera</taxon>
        <taxon>Anguimorpha</taxon>
        <taxon>Paleoanguimorpha</taxon>
        <taxon>Varanoidea</taxon>
        <taxon>Varanidae</taxon>
        <taxon>Varanus</taxon>
    </lineage>
</organism>
<accession>A0A8D2Q7T7</accession>
<keyword evidence="12" id="KW-1185">Reference proteome</keyword>
<evidence type="ECO:0000259" key="10">
    <source>
        <dbReference type="SMART" id="SM00134"/>
    </source>
</evidence>
<sequence length="125" mass="13572">MQFLSSLFAVHALVCFTCERRASNWDCLKTVAKCSENDKYCVTSVASLAVGLLTLGKRITKQCSPTCPEWDMHLGMASYTTSCCQSFLCNFWGHMGLSRALTASGSTRCLSDLGNTSPNFSGSAF</sequence>
<feature type="signal peptide" evidence="9">
    <location>
        <begin position="1"/>
        <end position="22"/>
    </location>
</feature>
<evidence type="ECO:0000256" key="1">
    <source>
        <dbReference type="ARBA" id="ARBA00004236"/>
    </source>
</evidence>
<keyword evidence="3" id="KW-1003">Cell membrane</keyword>
<dbReference type="Gene3D" id="2.10.60.10">
    <property type="entry name" value="CD59"/>
    <property type="match status" value="1"/>
</dbReference>
<dbReference type="PANTHER" id="PTHR16983:SF13">
    <property type="entry name" value="LYMPHOCYTE ANTIGEN 6E"/>
    <property type="match status" value="1"/>
</dbReference>
<dbReference type="InterPro" id="IPR051110">
    <property type="entry name" value="Ly-6/neurotoxin-like_GPI-ap"/>
</dbReference>
<comment type="subcellular location">
    <subcellularLocation>
        <location evidence="1">Cell membrane</location>
    </subcellularLocation>
    <subcellularLocation>
        <location evidence="2">Secreted</location>
    </subcellularLocation>
</comment>
<dbReference type="SMART" id="SM00134">
    <property type="entry name" value="LU"/>
    <property type="match status" value="1"/>
</dbReference>